<dbReference type="InterPro" id="IPR011251">
    <property type="entry name" value="Luciferase-like_dom"/>
</dbReference>
<dbReference type="PANTHER" id="PTHR30137">
    <property type="entry name" value="LUCIFERASE-LIKE MONOOXYGENASE"/>
    <property type="match status" value="1"/>
</dbReference>
<dbReference type="GO" id="GO:0005829">
    <property type="term" value="C:cytosol"/>
    <property type="evidence" value="ECO:0007669"/>
    <property type="project" value="TreeGrafter"/>
</dbReference>
<protein>
    <submittedName>
        <fullName evidence="3">LLM class flavin-dependent oxidoreductase</fullName>
    </submittedName>
</protein>
<evidence type="ECO:0000313" key="3">
    <source>
        <dbReference type="EMBL" id="TDC32694.1"/>
    </source>
</evidence>
<dbReference type="SUPFAM" id="SSF51679">
    <property type="entry name" value="Bacterial luciferase-like"/>
    <property type="match status" value="1"/>
</dbReference>
<dbReference type="AlphaFoldDB" id="A0A4R4QBE6"/>
<dbReference type="EMBL" id="SMKA01000020">
    <property type="protein sequence ID" value="TDC32694.1"/>
    <property type="molecule type" value="Genomic_DNA"/>
</dbReference>
<dbReference type="InterPro" id="IPR050766">
    <property type="entry name" value="Bact_Lucif_Oxidored"/>
</dbReference>
<sequence>MSVQLSVLDTAPIWQGQRPADALHDSVRLAVEADSLGLCRYWVAEHHNAPFIASCAPPVLVAAIAARTSRIRVGSGGVMLPNHAPLVVAEQFGTLESLHPGRIDLGVGRAPGTDPVTAAALHRRPGAEFEPLVEELSDLLLRGAGGEVMGDISGTTILAVPASGSRPSLWVLGASPASGELAGRLGVPFAYAYHVRPVGVVESIAAYRESFRPTAWSAEPWAALSASAIVAETQAEAHHLAGPTRVVVAELLRGRRNGPNLPPAEAASYRFDPREKLAVTQHLRTHLIGDLATVRDQVTELVASTGCQEILALTLIQDLAARTASYRLLNQAVSAVPVQA</sequence>
<dbReference type="OrthoDB" id="9780518at2"/>
<evidence type="ECO:0000313" key="4">
    <source>
        <dbReference type="Proteomes" id="UP000295075"/>
    </source>
</evidence>
<evidence type="ECO:0000256" key="1">
    <source>
        <dbReference type="ARBA" id="ARBA00007789"/>
    </source>
</evidence>
<dbReference type="PANTHER" id="PTHR30137:SF6">
    <property type="entry name" value="LUCIFERASE-LIKE MONOOXYGENASE"/>
    <property type="match status" value="1"/>
</dbReference>
<organism evidence="3 4">
    <name type="scientific">Kribbella albertanoniae</name>
    <dbReference type="NCBI Taxonomy" id="1266829"/>
    <lineage>
        <taxon>Bacteria</taxon>
        <taxon>Bacillati</taxon>
        <taxon>Actinomycetota</taxon>
        <taxon>Actinomycetes</taxon>
        <taxon>Propionibacteriales</taxon>
        <taxon>Kribbellaceae</taxon>
        <taxon>Kribbella</taxon>
    </lineage>
</organism>
<dbReference type="NCBIfam" id="TIGR03558">
    <property type="entry name" value="oxido_grp_1"/>
    <property type="match status" value="1"/>
</dbReference>
<feature type="domain" description="Luciferase-like" evidence="2">
    <location>
        <begin position="13"/>
        <end position="306"/>
    </location>
</feature>
<dbReference type="CDD" id="cd00347">
    <property type="entry name" value="Flavin_utilizing_monoxygenases"/>
    <property type="match status" value="1"/>
</dbReference>
<comment type="caution">
    <text evidence="3">The sequence shown here is derived from an EMBL/GenBank/DDBJ whole genome shotgun (WGS) entry which is preliminary data.</text>
</comment>
<comment type="similarity">
    <text evidence="1">To bacterial alkanal monooxygenase alpha and beta chains.</text>
</comment>
<keyword evidence="4" id="KW-1185">Reference proteome</keyword>
<dbReference type="Pfam" id="PF00296">
    <property type="entry name" value="Bac_luciferase"/>
    <property type="match status" value="1"/>
</dbReference>
<dbReference type="Proteomes" id="UP000295075">
    <property type="component" value="Unassembled WGS sequence"/>
</dbReference>
<gene>
    <name evidence="3" type="ORF">E1261_07780</name>
</gene>
<dbReference type="GO" id="GO:0016705">
    <property type="term" value="F:oxidoreductase activity, acting on paired donors, with incorporation or reduction of molecular oxygen"/>
    <property type="evidence" value="ECO:0007669"/>
    <property type="project" value="InterPro"/>
</dbReference>
<dbReference type="RefSeq" id="WP_132404135.1">
    <property type="nucleotide sequence ID" value="NZ_SMKA01000020.1"/>
</dbReference>
<dbReference type="Gene3D" id="3.20.20.30">
    <property type="entry name" value="Luciferase-like domain"/>
    <property type="match status" value="1"/>
</dbReference>
<evidence type="ECO:0000259" key="2">
    <source>
        <dbReference type="Pfam" id="PF00296"/>
    </source>
</evidence>
<reference evidence="3 4" key="1">
    <citation type="submission" date="2019-03" db="EMBL/GenBank/DDBJ databases">
        <title>Draft genome sequences of novel Actinobacteria.</title>
        <authorList>
            <person name="Sahin N."/>
            <person name="Ay H."/>
            <person name="Saygin H."/>
        </authorList>
    </citation>
    <scope>NUCLEOTIDE SEQUENCE [LARGE SCALE GENOMIC DNA]</scope>
    <source>
        <strain evidence="3 4">JCM 30547</strain>
    </source>
</reference>
<dbReference type="InterPro" id="IPR036661">
    <property type="entry name" value="Luciferase-like_sf"/>
</dbReference>
<name>A0A4R4QBE6_9ACTN</name>
<accession>A0A4R4QBE6</accession>
<proteinExistence type="predicted"/>
<dbReference type="InterPro" id="IPR019949">
    <property type="entry name" value="CmoO-like"/>
</dbReference>